<proteinExistence type="predicted"/>
<gene>
    <name evidence="2" type="ORF">GCM10009663_75840</name>
</gene>
<keyword evidence="3" id="KW-1185">Reference proteome</keyword>
<evidence type="ECO:0008006" key="4">
    <source>
        <dbReference type="Google" id="ProtNLM"/>
    </source>
</evidence>
<feature type="region of interest" description="Disordered" evidence="1">
    <location>
        <begin position="1"/>
        <end position="24"/>
    </location>
</feature>
<dbReference type="EMBL" id="BAAALD010000160">
    <property type="protein sequence ID" value="GAA1126288.1"/>
    <property type="molecule type" value="Genomic_DNA"/>
</dbReference>
<name>A0ABN1U7M8_9ACTN</name>
<dbReference type="Proteomes" id="UP001499987">
    <property type="component" value="Unassembled WGS sequence"/>
</dbReference>
<reference evidence="2 3" key="1">
    <citation type="journal article" date="2019" name="Int. J. Syst. Evol. Microbiol.">
        <title>The Global Catalogue of Microorganisms (GCM) 10K type strain sequencing project: providing services to taxonomists for standard genome sequencing and annotation.</title>
        <authorList>
            <consortium name="The Broad Institute Genomics Platform"/>
            <consortium name="The Broad Institute Genome Sequencing Center for Infectious Disease"/>
            <person name="Wu L."/>
            <person name="Ma J."/>
        </authorList>
    </citation>
    <scope>NUCLEOTIDE SEQUENCE [LARGE SCALE GENOMIC DNA]</scope>
    <source>
        <strain evidence="2 3">JCM 13002</strain>
    </source>
</reference>
<comment type="caution">
    <text evidence="2">The sequence shown here is derived from an EMBL/GenBank/DDBJ whole genome shotgun (WGS) entry which is preliminary data.</text>
</comment>
<evidence type="ECO:0000256" key="1">
    <source>
        <dbReference type="SAM" id="MobiDB-lite"/>
    </source>
</evidence>
<accession>A0ABN1U7M8</accession>
<protein>
    <recommendedName>
        <fullName evidence="4">Bacterial Ig-like domain-containing protein</fullName>
    </recommendedName>
</protein>
<feature type="compositionally biased region" description="Basic and acidic residues" evidence="1">
    <location>
        <begin position="1"/>
        <end position="12"/>
    </location>
</feature>
<evidence type="ECO:0000313" key="3">
    <source>
        <dbReference type="Proteomes" id="UP001499987"/>
    </source>
</evidence>
<evidence type="ECO:0000313" key="2">
    <source>
        <dbReference type="EMBL" id="GAA1126288.1"/>
    </source>
</evidence>
<sequence>MTFLGSDRDVHRHPPPTRSWAPFPWRPTGTHVITAAYSGDPVYRDSRTALTLTALPR</sequence>
<organism evidence="2 3">
    <name type="scientific">Kitasatospora arboriphila</name>
    <dbReference type="NCBI Taxonomy" id="258052"/>
    <lineage>
        <taxon>Bacteria</taxon>
        <taxon>Bacillati</taxon>
        <taxon>Actinomycetota</taxon>
        <taxon>Actinomycetes</taxon>
        <taxon>Kitasatosporales</taxon>
        <taxon>Streptomycetaceae</taxon>
        <taxon>Kitasatospora</taxon>
    </lineage>
</organism>